<dbReference type="Proteomes" id="UP001632037">
    <property type="component" value="Unassembled WGS sequence"/>
</dbReference>
<proteinExistence type="predicted"/>
<sequence length="69" mass="7520">MDEGDTKDDRDSRELTSLKVFEFQREAVTSFTKERPASFSTAGPIVPGASISSDHLSAHLSGNYSQRGT</sequence>
<dbReference type="EMBL" id="JBIMZQ010000004">
    <property type="protein sequence ID" value="KAL3672123.1"/>
    <property type="molecule type" value="Genomic_DNA"/>
</dbReference>
<dbReference type="AlphaFoldDB" id="A0ABD3FYX8"/>
<accession>A0ABD3FYX8</accession>
<comment type="caution">
    <text evidence="1">The sequence shown here is derived from an EMBL/GenBank/DDBJ whole genome shotgun (WGS) entry which is preliminary data.</text>
</comment>
<evidence type="ECO:0000313" key="2">
    <source>
        <dbReference type="Proteomes" id="UP001632037"/>
    </source>
</evidence>
<evidence type="ECO:0000313" key="1">
    <source>
        <dbReference type="EMBL" id="KAL3672123.1"/>
    </source>
</evidence>
<organism evidence="1 2">
    <name type="scientific">Phytophthora oleae</name>
    <dbReference type="NCBI Taxonomy" id="2107226"/>
    <lineage>
        <taxon>Eukaryota</taxon>
        <taxon>Sar</taxon>
        <taxon>Stramenopiles</taxon>
        <taxon>Oomycota</taxon>
        <taxon>Peronosporomycetes</taxon>
        <taxon>Peronosporales</taxon>
        <taxon>Peronosporaceae</taxon>
        <taxon>Phytophthora</taxon>
    </lineage>
</organism>
<name>A0ABD3FYX8_9STRA</name>
<protein>
    <submittedName>
        <fullName evidence="1">Uncharacterized protein</fullName>
    </submittedName>
</protein>
<keyword evidence="2" id="KW-1185">Reference proteome</keyword>
<gene>
    <name evidence="1" type="ORF">V7S43_002786</name>
</gene>
<reference evidence="1 2" key="1">
    <citation type="submission" date="2024-09" db="EMBL/GenBank/DDBJ databases">
        <title>Genome sequencing and assembly of Phytophthora oleae, isolate VK10A, causative agent of rot of olive drupes.</title>
        <authorList>
            <person name="Conti Taguali S."/>
            <person name="Riolo M."/>
            <person name="La Spada F."/>
            <person name="Cacciola S.O."/>
            <person name="Dionisio G."/>
        </authorList>
    </citation>
    <scope>NUCLEOTIDE SEQUENCE [LARGE SCALE GENOMIC DNA]</scope>
    <source>
        <strain evidence="1 2">VK10A</strain>
    </source>
</reference>